<feature type="chain" id="PRO_5019110549" description="Aminotransferase-like plant mobile domain-containing protein" evidence="1">
    <location>
        <begin position="19"/>
        <end position="151"/>
    </location>
</feature>
<dbReference type="Proteomes" id="UP000289738">
    <property type="component" value="Chromosome A02"/>
</dbReference>
<evidence type="ECO:0000256" key="1">
    <source>
        <dbReference type="SAM" id="SignalP"/>
    </source>
</evidence>
<evidence type="ECO:0000313" key="2">
    <source>
        <dbReference type="EMBL" id="RYR73716.1"/>
    </source>
</evidence>
<evidence type="ECO:0008006" key="4">
    <source>
        <dbReference type="Google" id="ProtNLM"/>
    </source>
</evidence>
<proteinExistence type="predicted"/>
<dbReference type="AlphaFoldDB" id="A0A445EDX6"/>
<protein>
    <recommendedName>
        <fullName evidence="4">Aminotransferase-like plant mobile domain-containing protein</fullName>
    </recommendedName>
</protein>
<name>A0A445EDX6_ARAHY</name>
<reference evidence="2 3" key="1">
    <citation type="submission" date="2019-01" db="EMBL/GenBank/DDBJ databases">
        <title>Sequencing of cultivated peanut Arachis hypogaea provides insights into genome evolution and oil improvement.</title>
        <authorList>
            <person name="Chen X."/>
        </authorList>
    </citation>
    <scope>NUCLEOTIDE SEQUENCE [LARGE SCALE GENOMIC DNA]</scope>
    <source>
        <strain evidence="3">cv. Fuhuasheng</strain>
        <tissue evidence="2">Leaves</tissue>
    </source>
</reference>
<organism evidence="2 3">
    <name type="scientific">Arachis hypogaea</name>
    <name type="common">Peanut</name>
    <dbReference type="NCBI Taxonomy" id="3818"/>
    <lineage>
        <taxon>Eukaryota</taxon>
        <taxon>Viridiplantae</taxon>
        <taxon>Streptophyta</taxon>
        <taxon>Embryophyta</taxon>
        <taxon>Tracheophyta</taxon>
        <taxon>Spermatophyta</taxon>
        <taxon>Magnoliopsida</taxon>
        <taxon>eudicotyledons</taxon>
        <taxon>Gunneridae</taxon>
        <taxon>Pentapetalae</taxon>
        <taxon>rosids</taxon>
        <taxon>fabids</taxon>
        <taxon>Fabales</taxon>
        <taxon>Fabaceae</taxon>
        <taxon>Papilionoideae</taxon>
        <taxon>50 kb inversion clade</taxon>
        <taxon>dalbergioids sensu lato</taxon>
        <taxon>Dalbergieae</taxon>
        <taxon>Pterocarpus clade</taxon>
        <taxon>Arachis</taxon>
    </lineage>
</organism>
<accession>A0A445EDX6</accession>
<evidence type="ECO:0000313" key="3">
    <source>
        <dbReference type="Proteomes" id="UP000289738"/>
    </source>
</evidence>
<comment type="caution">
    <text evidence="2">The sequence shown here is derived from an EMBL/GenBank/DDBJ whole genome shotgun (WGS) entry which is preliminary data.</text>
</comment>
<feature type="signal peptide" evidence="1">
    <location>
        <begin position="1"/>
        <end position="18"/>
    </location>
</feature>
<keyword evidence="3" id="KW-1185">Reference proteome</keyword>
<dbReference type="EMBL" id="SDMP01000002">
    <property type="protein sequence ID" value="RYR73716.1"/>
    <property type="molecule type" value="Genomic_DNA"/>
</dbReference>
<keyword evidence="1" id="KW-0732">Signal</keyword>
<sequence>MIGLSLLDVATITGLLVSFPELTYEVQPNRDYRIVHRTYNNFIAQNMGKENELVTDDEHVIFLYYWLNAIVFCFRSIQSRLRTISGLLFSLFHSCKNFNNNDLNFTPFLHRNCGPSWPKLFLFPNDDQEDEIANRNWVNLLDVQIISTGLP</sequence>
<gene>
    <name evidence="2" type="ORF">Ahy_A02g008194</name>
</gene>